<feature type="transmembrane region" description="Helical" evidence="1">
    <location>
        <begin position="110"/>
        <end position="131"/>
    </location>
</feature>
<dbReference type="RefSeq" id="WP_207648953.1">
    <property type="nucleotide sequence ID" value="NZ_FOXR01000004.1"/>
</dbReference>
<keyword evidence="1" id="KW-0812">Transmembrane</keyword>
<proteinExistence type="predicted"/>
<keyword evidence="1" id="KW-0472">Membrane</keyword>
<feature type="transmembrane region" description="Helical" evidence="1">
    <location>
        <begin position="210"/>
        <end position="229"/>
    </location>
</feature>
<keyword evidence="1" id="KW-1133">Transmembrane helix</keyword>
<feature type="transmembrane region" description="Helical" evidence="1">
    <location>
        <begin position="70"/>
        <end position="89"/>
    </location>
</feature>
<keyword evidence="3" id="KW-1185">Reference proteome</keyword>
<evidence type="ECO:0000313" key="2">
    <source>
        <dbReference type="EMBL" id="SFP80702.1"/>
    </source>
</evidence>
<sequence>MLFNVLKTEFAKLLKRREFNIVLTIEVVLISILFILTSITYYKGYTSELPSAYQMWIGYRNGNFSFVGDIYYLFFLTLPASIAFADTYLGDKKERVLNFIVSRCNKSSYILSKGIVTFFSGFIVIFLPLLLNQLLCMVAFPLYTVSEVNGGNPAYDRYYLTRLYFQGLHTISPYLHNLWFMFLDGVFGGVVAIFSYAISFFRKVNRYTVVVLPTVLYFTQNFVFALLGNANYCLTYYLYPTTGVKGLDYMVFMCIMAVLLMTSIFVIILNARREEI</sequence>
<gene>
    <name evidence="2" type="ORF">SAMN05444406_10456</name>
</gene>
<organism evidence="2 3">
    <name type="scientific">Caldicoprobacter faecalis</name>
    <dbReference type="NCBI Taxonomy" id="937334"/>
    <lineage>
        <taxon>Bacteria</taxon>
        <taxon>Bacillati</taxon>
        <taxon>Bacillota</taxon>
        <taxon>Clostridia</taxon>
        <taxon>Caldicoprobacterales</taxon>
        <taxon>Caldicoprobacteraceae</taxon>
        <taxon>Caldicoprobacter</taxon>
    </lineage>
</organism>
<dbReference type="AlphaFoldDB" id="A0A1I5TCF9"/>
<reference evidence="2 3" key="1">
    <citation type="submission" date="2016-10" db="EMBL/GenBank/DDBJ databases">
        <authorList>
            <person name="de Groot N.N."/>
        </authorList>
    </citation>
    <scope>NUCLEOTIDE SEQUENCE [LARGE SCALE GENOMIC DNA]</scope>
    <source>
        <strain evidence="2 3">DSM 20678</strain>
    </source>
</reference>
<protein>
    <recommendedName>
        <fullName evidence="4">ABC-2 family transporter protein</fullName>
    </recommendedName>
</protein>
<evidence type="ECO:0008006" key="4">
    <source>
        <dbReference type="Google" id="ProtNLM"/>
    </source>
</evidence>
<evidence type="ECO:0000313" key="3">
    <source>
        <dbReference type="Proteomes" id="UP000198577"/>
    </source>
</evidence>
<feature type="transmembrane region" description="Helical" evidence="1">
    <location>
        <begin position="21"/>
        <end position="42"/>
    </location>
</feature>
<feature type="transmembrane region" description="Helical" evidence="1">
    <location>
        <begin position="178"/>
        <end position="198"/>
    </location>
</feature>
<feature type="transmembrane region" description="Helical" evidence="1">
    <location>
        <begin position="249"/>
        <end position="271"/>
    </location>
</feature>
<name>A0A1I5TCF9_9FIRM</name>
<dbReference type="Proteomes" id="UP000198577">
    <property type="component" value="Unassembled WGS sequence"/>
</dbReference>
<evidence type="ECO:0000256" key="1">
    <source>
        <dbReference type="SAM" id="Phobius"/>
    </source>
</evidence>
<dbReference type="STRING" id="937334.SAMN05444406_10456"/>
<accession>A0A1I5TCF9</accession>
<dbReference type="EMBL" id="FOXR01000004">
    <property type="protein sequence ID" value="SFP80702.1"/>
    <property type="molecule type" value="Genomic_DNA"/>
</dbReference>